<dbReference type="EMBL" id="VSSQ01044980">
    <property type="protein sequence ID" value="MPM98851.1"/>
    <property type="molecule type" value="Genomic_DNA"/>
</dbReference>
<name>A0A645EBZ2_9ZZZZ</name>
<protein>
    <recommendedName>
        <fullName evidence="2">Glycosyl transferase family 1 domain-containing protein</fullName>
    </recommendedName>
</protein>
<organism evidence="1">
    <name type="scientific">bioreactor metagenome</name>
    <dbReference type="NCBI Taxonomy" id="1076179"/>
    <lineage>
        <taxon>unclassified sequences</taxon>
        <taxon>metagenomes</taxon>
        <taxon>ecological metagenomes</taxon>
    </lineage>
</organism>
<evidence type="ECO:0008006" key="2">
    <source>
        <dbReference type="Google" id="ProtNLM"/>
    </source>
</evidence>
<sequence>MLTNYATANSQVINGVDGYITELSVDGIANGIEKLYKDDKLRNSLENNCINKGYRNKSELEKLYKIIEENR</sequence>
<dbReference type="AlphaFoldDB" id="A0A645EBZ2"/>
<evidence type="ECO:0000313" key="1">
    <source>
        <dbReference type="EMBL" id="MPM98851.1"/>
    </source>
</evidence>
<reference evidence="1" key="1">
    <citation type="submission" date="2019-08" db="EMBL/GenBank/DDBJ databases">
        <authorList>
            <person name="Kucharzyk K."/>
            <person name="Murdoch R.W."/>
            <person name="Higgins S."/>
            <person name="Loffler F."/>
        </authorList>
    </citation>
    <scope>NUCLEOTIDE SEQUENCE</scope>
</reference>
<proteinExistence type="predicted"/>
<accession>A0A645EBZ2</accession>
<gene>
    <name evidence="1" type="ORF">SDC9_146041</name>
</gene>
<comment type="caution">
    <text evidence="1">The sequence shown here is derived from an EMBL/GenBank/DDBJ whole genome shotgun (WGS) entry which is preliminary data.</text>
</comment>